<dbReference type="InterPro" id="IPR049807">
    <property type="entry name" value="DpdD-like"/>
</dbReference>
<evidence type="ECO:0000313" key="1">
    <source>
        <dbReference type="EMBL" id="MFB9449703.1"/>
    </source>
</evidence>
<name>A0ABV5MMB3_9ACTN</name>
<accession>A0ABV5MMB3</accession>
<keyword evidence="2" id="KW-1185">Reference proteome</keyword>
<organism evidence="1 2">
    <name type="scientific">Dactylosporangium vinaceum</name>
    <dbReference type="NCBI Taxonomy" id="53362"/>
    <lineage>
        <taxon>Bacteria</taxon>
        <taxon>Bacillati</taxon>
        <taxon>Actinomycetota</taxon>
        <taxon>Actinomycetes</taxon>
        <taxon>Micromonosporales</taxon>
        <taxon>Micromonosporaceae</taxon>
        <taxon>Dactylosporangium</taxon>
    </lineage>
</organism>
<reference evidence="1 2" key="1">
    <citation type="submission" date="2024-09" db="EMBL/GenBank/DDBJ databases">
        <authorList>
            <person name="Sun Q."/>
            <person name="Mori K."/>
        </authorList>
    </citation>
    <scope>NUCLEOTIDE SEQUENCE [LARGE SCALE GENOMIC DNA]</scope>
    <source>
        <strain evidence="1 2">JCM 3307</strain>
    </source>
</reference>
<dbReference type="NCBIfam" id="NF041061">
    <property type="entry name" value="DpdD"/>
    <property type="match status" value="1"/>
</dbReference>
<dbReference type="EMBL" id="JBHMCA010000069">
    <property type="protein sequence ID" value="MFB9449703.1"/>
    <property type="molecule type" value="Genomic_DNA"/>
</dbReference>
<dbReference type="Proteomes" id="UP001589608">
    <property type="component" value="Unassembled WGS sequence"/>
</dbReference>
<proteinExistence type="predicted"/>
<evidence type="ECO:0000313" key="2">
    <source>
        <dbReference type="Proteomes" id="UP001589608"/>
    </source>
</evidence>
<sequence>MIPLDGRHATAVGELLQAFIGTSFARFHGLPAVLNADDPVDQAVLRFAGHPSIFVVTSPRSAERHMWDAIRLLQHAVRNRPRRSWHAPAPIGRLLSQFDVAMAAGDNAASASVLEQLSATGGLSAANVAHLRIKRLSRLGRNSELLRMAELPDVVITRPPTPIRDAVLAAVFATALAEPLAAGDLAAARTRLIEAGTLVPALMDGSLTQLSAEALAVLALAALVVNSTPISDLLRSEPRFLTLVEQLAPGLAAAYRTPRLDAPQELESQEPDDHPSRTDLPSSWVELARAVAFDLDVGDVITNESWRHWPQAADADDQIADVMSQVDDVAADRIWTLVGPFVDSDRYLRPAVRSAHEFLTNALTHDRFSPGDLAGIVALTEIVLRSAPDASTYAQLLDDLTADAPRWVGPDRAPVVLDLVDLLARSACPDPAARLQVGYRLLRPLSDHSTRLDHDQATFAVQLSTEIDVNLPWARPVDETAGEVWNSLPAQHVLLYSLDEKVLDRVAAALGDVAPQITVITSHDHVGSRQLKQWVRRADVIVMATRCATHAATGFIRANCTPSTVVREADGSGSASLLRAATAALTHPASSSR</sequence>
<gene>
    <name evidence="1" type="primary">dpdD</name>
    <name evidence="1" type="ORF">ACFFTR_42055</name>
</gene>
<comment type="caution">
    <text evidence="1">The sequence shown here is derived from an EMBL/GenBank/DDBJ whole genome shotgun (WGS) entry which is preliminary data.</text>
</comment>
<dbReference type="RefSeq" id="WP_223100624.1">
    <property type="nucleotide sequence ID" value="NZ_CP061913.1"/>
</dbReference>
<protein>
    <submittedName>
        <fullName evidence="1">Protein DpdD</fullName>
    </submittedName>
</protein>